<gene>
    <name evidence="1" type="ORF">O6H91_20G017100</name>
</gene>
<name>A0ACC2APT3_DIPCM</name>
<accession>A0ACC2APT3</accession>
<dbReference type="EMBL" id="CM055111">
    <property type="protein sequence ID" value="KAJ7518964.1"/>
    <property type="molecule type" value="Genomic_DNA"/>
</dbReference>
<protein>
    <submittedName>
        <fullName evidence="1">Uncharacterized protein</fullName>
    </submittedName>
</protein>
<organism evidence="1 2">
    <name type="scientific">Diphasiastrum complanatum</name>
    <name type="common">Issler's clubmoss</name>
    <name type="synonym">Lycopodium complanatum</name>
    <dbReference type="NCBI Taxonomy" id="34168"/>
    <lineage>
        <taxon>Eukaryota</taxon>
        <taxon>Viridiplantae</taxon>
        <taxon>Streptophyta</taxon>
        <taxon>Embryophyta</taxon>
        <taxon>Tracheophyta</taxon>
        <taxon>Lycopodiopsida</taxon>
        <taxon>Lycopodiales</taxon>
        <taxon>Lycopodiaceae</taxon>
        <taxon>Lycopodioideae</taxon>
        <taxon>Diphasiastrum</taxon>
    </lineage>
</organism>
<keyword evidence="2" id="KW-1185">Reference proteome</keyword>
<dbReference type="Proteomes" id="UP001162992">
    <property type="component" value="Chromosome 20"/>
</dbReference>
<comment type="caution">
    <text evidence="1">The sequence shown here is derived from an EMBL/GenBank/DDBJ whole genome shotgun (WGS) entry which is preliminary data.</text>
</comment>
<reference evidence="2" key="1">
    <citation type="journal article" date="2024" name="Proc. Natl. Acad. Sci. U.S.A.">
        <title>Extraordinary preservation of gene collinearity over three hundred million years revealed in homosporous lycophytes.</title>
        <authorList>
            <person name="Li C."/>
            <person name="Wickell D."/>
            <person name="Kuo L.Y."/>
            <person name="Chen X."/>
            <person name="Nie B."/>
            <person name="Liao X."/>
            <person name="Peng D."/>
            <person name="Ji J."/>
            <person name="Jenkins J."/>
            <person name="Williams M."/>
            <person name="Shu S."/>
            <person name="Plott C."/>
            <person name="Barry K."/>
            <person name="Rajasekar S."/>
            <person name="Grimwood J."/>
            <person name="Han X."/>
            <person name="Sun S."/>
            <person name="Hou Z."/>
            <person name="He W."/>
            <person name="Dai G."/>
            <person name="Sun C."/>
            <person name="Schmutz J."/>
            <person name="Leebens-Mack J.H."/>
            <person name="Li F.W."/>
            <person name="Wang L."/>
        </authorList>
    </citation>
    <scope>NUCLEOTIDE SEQUENCE [LARGE SCALE GENOMIC DNA]</scope>
    <source>
        <strain evidence="2">cv. PW_Plant_1</strain>
    </source>
</reference>
<evidence type="ECO:0000313" key="1">
    <source>
        <dbReference type="EMBL" id="KAJ7518964.1"/>
    </source>
</evidence>
<evidence type="ECO:0000313" key="2">
    <source>
        <dbReference type="Proteomes" id="UP001162992"/>
    </source>
</evidence>
<sequence length="131" mass="15368">MFFLLLPLLSQLTLFKFYKFNLVSSVWLFHLNTYISEKSSYFKMLICNENEMQELIPLASRCALSLSTGSTTSTTPLLKTHPSTHNRYHLKFEWIMLQGPLQLWLQPKRGGRMPYIACIDTFEIQDERITN</sequence>
<proteinExistence type="predicted"/>